<reference evidence="3 4" key="1">
    <citation type="journal article" date="2019" name="Int. J. Syst. Evol. Microbiol.">
        <title>The Global Catalogue of Microorganisms (GCM) 10K type strain sequencing project: providing services to taxonomists for standard genome sequencing and annotation.</title>
        <authorList>
            <consortium name="The Broad Institute Genomics Platform"/>
            <consortium name="The Broad Institute Genome Sequencing Center for Infectious Disease"/>
            <person name="Wu L."/>
            <person name="Ma J."/>
        </authorList>
    </citation>
    <scope>NUCLEOTIDE SEQUENCE [LARGE SCALE GENOMIC DNA]</scope>
    <source>
        <strain evidence="3 4">JCM 14319</strain>
    </source>
</reference>
<protein>
    <recommendedName>
        <fullName evidence="5">Collagen-like protein</fullName>
    </recommendedName>
</protein>
<dbReference type="EMBL" id="BAAANH010000003">
    <property type="protein sequence ID" value="GAA1758022.1"/>
    <property type="molecule type" value="Genomic_DNA"/>
</dbReference>
<keyword evidence="2" id="KW-0812">Transmembrane</keyword>
<evidence type="ECO:0000256" key="1">
    <source>
        <dbReference type="SAM" id="MobiDB-lite"/>
    </source>
</evidence>
<evidence type="ECO:0000313" key="3">
    <source>
        <dbReference type="EMBL" id="GAA1758022.1"/>
    </source>
</evidence>
<feature type="transmembrane region" description="Helical" evidence="2">
    <location>
        <begin position="37"/>
        <end position="55"/>
    </location>
</feature>
<name>A0ABN2KJU8_9MICO</name>
<proteinExistence type="predicted"/>
<dbReference type="Pfam" id="PF01391">
    <property type="entry name" value="Collagen"/>
    <property type="match status" value="1"/>
</dbReference>
<organism evidence="3 4">
    <name type="scientific">Agromyces humatus</name>
    <dbReference type="NCBI Taxonomy" id="279573"/>
    <lineage>
        <taxon>Bacteria</taxon>
        <taxon>Bacillati</taxon>
        <taxon>Actinomycetota</taxon>
        <taxon>Actinomycetes</taxon>
        <taxon>Micrococcales</taxon>
        <taxon>Microbacteriaceae</taxon>
        <taxon>Agromyces</taxon>
    </lineage>
</organism>
<comment type="caution">
    <text evidence="3">The sequence shown here is derived from an EMBL/GenBank/DDBJ whole genome shotgun (WGS) entry which is preliminary data.</text>
</comment>
<gene>
    <name evidence="3" type="ORF">GCM10009747_15920</name>
</gene>
<feature type="compositionally biased region" description="Low complexity" evidence="1">
    <location>
        <begin position="153"/>
        <end position="187"/>
    </location>
</feature>
<keyword evidence="4" id="KW-1185">Reference proteome</keyword>
<sequence>MGRETWRLGMSNDGNPQNSAPAPAPAASQPAPVSRTMLIWFGIGIVVLSFVAAFLGSTVARSTDPTASVATPAPVPTIDEDDRAAYEEAIEAILPAGAAVRAGTGVPESGKGFDGEVYIDISTSDVYLFQDGEWTLAGNIRAEAAENLTGATGAAGAPGATGATGETGATGAPGAQGEAGAPGAPGTQLNLGVGAPQNDTCTADGDVYIDTATVAFYQCSAGAWVLVGPYGVPPMPTVEPGEG</sequence>
<feature type="region of interest" description="Disordered" evidence="1">
    <location>
        <begin position="1"/>
        <end position="28"/>
    </location>
</feature>
<keyword evidence="2" id="KW-1133">Transmembrane helix</keyword>
<accession>A0ABN2KJU8</accession>
<feature type="region of interest" description="Disordered" evidence="1">
    <location>
        <begin position="153"/>
        <end position="192"/>
    </location>
</feature>
<feature type="compositionally biased region" description="Low complexity" evidence="1">
    <location>
        <begin position="15"/>
        <end position="28"/>
    </location>
</feature>
<evidence type="ECO:0008006" key="5">
    <source>
        <dbReference type="Google" id="ProtNLM"/>
    </source>
</evidence>
<evidence type="ECO:0000313" key="4">
    <source>
        <dbReference type="Proteomes" id="UP001500506"/>
    </source>
</evidence>
<keyword evidence="2" id="KW-0472">Membrane</keyword>
<dbReference type="InterPro" id="IPR008160">
    <property type="entry name" value="Collagen"/>
</dbReference>
<evidence type="ECO:0000256" key="2">
    <source>
        <dbReference type="SAM" id="Phobius"/>
    </source>
</evidence>
<dbReference type="Proteomes" id="UP001500506">
    <property type="component" value="Unassembled WGS sequence"/>
</dbReference>